<feature type="compositionally biased region" description="Low complexity" evidence="1">
    <location>
        <begin position="272"/>
        <end position="287"/>
    </location>
</feature>
<sequence>MSTYSTKKTKGPREVSTTEEFFESIASLQTDLKELQYMIDNIHDLSKRGLDSTSTQDNIKQESIQLTEDIRNSISHIKSIIQSFEADHSLLKQRNDPQANLNVRSQQLAGFKKRFIETVQRYAEVEQNMRKAIKARVERQIRIVNPNATDEEVRLAVQDEVNGGGGAVFQQAMATMVEEQDVAVQTIEKQAEAVNMDVEAAQIILTFPLYSSTELKTAVVSAKGARSKRKWCCMILVLIILVLGGGIAVYILFKNGVIGGNANNATAASNATTATTPATSTHTNTATVNGTRSTRL</sequence>
<reference evidence="4" key="1">
    <citation type="submission" date="2013-11" db="EMBL/GenBank/DDBJ databases">
        <title>Genome sequence of the fusiform rust pathogen reveals effectors for host alternation and coevolution with pine.</title>
        <authorList>
            <consortium name="DOE Joint Genome Institute"/>
            <person name="Smith K."/>
            <person name="Pendleton A."/>
            <person name="Kubisiak T."/>
            <person name="Anderson C."/>
            <person name="Salamov A."/>
            <person name="Aerts A."/>
            <person name="Riley R."/>
            <person name="Clum A."/>
            <person name="Lindquist E."/>
            <person name="Ence D."/>
            <person name="Campbell M."/>
            <person name="Kronenberg Z."/>
            <person name="Feau N."/>
            <person name="Dhillon B."/>
            <person name="Hamelin R."/>
            <person name="Burleigh J."/>
            <person name="Smith J."/>
            <person name="Yandell M."/>
            <person name="Nelson C."/>
            <person name="Grigoriev I."/>
            <person name="Davis J."/>
        </authorList>
    </citation>
    <scope>NUCLEOTIDE SEQUENCE</scope>
    <source>
        <strain evidence="4">G11</strain>
    </source>
</reference>
<gene>
    <name evidence="4" type="ORF">CROQUDRAFT_137269</name>
</gene>
<dbReference type="GO" id="GO:0016020">
    <property type="term" value="C:membrane"/>
    <property type="evidence" value="ECO:0007669"/>
    <property type="project" value="InterPro"/>
</dbReference>
<dbReference type="Pfam" id="PF00804">
    <property type="entry name" value="Syntaxin"/>
    <property type="match status" value="1"/>
</dbReference>
<dbReference type="AlphaFoldDB" id="A0A9P6T516"/>
<feature type="domain" description="Syntaxin N-terminal" evidence="3">
    <location>
        <begin position="18"/>
        <end position="157"/>
    </location>
</feature>
<proteinExistence type="predicted"/>
<dbReference type="GO" id="GO:0016192">
    <property type="term" value="P:vesicle-mediated transport"/>
    <property type="evidence" value="ECO:0007669"/>
    <property type="project" value="InterPro"/>
</dbReference>
<feature type="transmembrane region" description="Helical" evidence="2">
    <location>
        <begin position="231"/>
        <end position="253"/>
    </location>
</feature>
<accession>A0A9P6T516</accession>
<dbReference type="Proteomes" id="UP000886653">
    <property type="component" value="Unassembled WGS sequence"/>
</dbReference>
<name>A0A9P6T516_9BASI</name>
<dbReference type="InterPro" id="IPR006011">
    <property type="entry name" value="Syntaxin_N"/>
</dbReference>
<evidence type="ECO:0000256" key="1">
    <source>
        <dbReference type="SAM" id="MobiDB-lite"/>
    </source>
</evidence>
<comment type="caution">
    <text evidence="4">The sequence shown here is derived from an EMBL/GenBank/DDBJ whole genome shotgun (WGS) entry which is preliminary data.</text>
</comment>
<evidence type="ECO:0000256" key="2">
    <source>
        <dbReference type="SAM" id="Phobius"/>
    </source>
</evidence>
<keyword evidence="2" id="KW-0472">Membrane</keyword>
<dbReference type="InterPro" id="IPR010989">
    <property type="entry name" value="SNARE"/>
</dbReference>
<keyword evidence="2" id="KW-0812">Transmembrane</keyword>
<dbReference type="SUPFAM" id="SSF47661">
    <property type="entry name" value="t-snare proteins"/>
    <property type="match status" value="1"/>
</dbReference>
<evidence type="ECO:0000313" key="5">
    <source>
        <dbReference type="Proteomes" id="UP000886653"/>
    </source>
</evidence>
<evidence type="ECO:0000259" key="3">
    <source>
        <dbReference type="Pfam" id="PF00804"/>
    </source>
</evidence>
<dbReference type="Gene3D" id="1.20.58.70">
    <property type="match status" value="1"/>
</dbReference>
<keyword evidence="5" id="KW-1185">Reference proteome</keyword>
<feature type="region of interest" description="Disordered" evidence="1">
    <location>
        <begin position="272"/>
        <end position="296"/>
    </location>
</feature>
<dbReference type="OrthoDB" id="10255013at2759"/>
<evidence type="ECO:0000313" key="4">
    <source>
        <dbReference type="EMBL" id="KAG0139131.1"/>
    </source>
</evidence>
<organism evidence="4 5">
    <name type="scientific">Cronartium quercuum f. sp. fusiforme G11</name>
    <dbReference type="NCBI Taxonomy" id="708437"/>
    <lineage>
        <taxon>Eukaryota</taxon>
        <taxon>Fungi</taxon>
        <taxon>Dikarya</taxon>
        <taxon>Basidiomycota</taxon>
        <taxon>Pucciniomycotina</taxon>
        <taxon>Pucciniomycetes</taxon>
        <taxon>Pucciniales</taxon>
        <taxon>Coleosporiaceae</taxon>
        <taxon>Cronartium</taxon>
    </lineage>
</organism>
<protein>
    <recommendedName>
        <fullName evidence="3">Syntaxin N-terminal domain-containing protein</fullName>
    </recommendedName>
</protein>
<keyword evidence="2" id="KW-1133">Transmembrane helix</keyword>
<dbReference type="EMBL" id="MU167776">
    <property type="protein sequence ID" value="KAG0139131.1"/>
    <property type="molecule type" value="Genomic_DNA"/>
</dbReference>